<dbReference type="Pfam" id="PF17996">
    <property type="entry name" value="CE2_N"/>
    <property type="match status" value="1"/>
</dbReference>
<evidence type="ECO:0000313" key="5">
    <source>
        <dbReference type="Proteomes" id="UP000598971"/>
    </source>
</evidence>
<proteinExistence type="predicted"/>
<dbReference type="AlphaFoldDB" id="A0A8J8FB45"/>
<dbReference type="InterPro" id="IPR052762">
    <property type="entry name" value="PCW_deacetylase/CE"/>
</dbReference>
<gene>
    <name evidence="4" type="ORF">GD597_04445</name>
</gene>
<name>A0A8J8FB45_9BACT</name>
<evidence type="ECO:0000256" key="1">
    <source>
        <dbReference type="SAM" id="SignalP"/>
    </source>
</evidence>
<evidence type="ECO:0000259" key="2">
    <source>
        <dbReference type="Pfam" id="PF13472"/>
    </source>
</evidence>
<dbReference type="RefSeq" id="WP_171606629.1">
    <property type="nucleotide sequence ID" value="NZ_WHPF01000003.1"/>
</dbReference>
<dbReference type="InterPro" id="IPR036514">
    <property type="entry name" value="SGNH_hydro_sf"/>
</dbReference>
<dbReference type="InterPro" id="IPR037461">
    <property type="entry name" value="CtCE2-like_dom"/>
</dbReference>
<protein>
    <submittedName>
        <fullName evidence="4">GDSL family lipase</fullName>
    </submittedName>
</protein>
<dbReference type="PROSITE" id="PS51257">
    <property type="entry name" value="PROKAR_LIPOPROTEIN"/>
    <property type="match status" value="1"/>
</dbReference>
<reference evidence="4" key="1">
    <citation type="submission" date="2019-10" db="EMBL/GenBank/DDBJ databases">
        <title>Draft genome sequence of Panacibacter sp. KCS-6.</title>
        <authorList>
            <person name="Yim K.J."/>
        </authorList>
    </citation>
    <scope>NUCLEOTIDE SEQUENCE</scope>
    <source>
        <strain evidence="4">KCS-6</strain>
    </source>
</reference>
<dbReference type="EMBL" id="WHPF01000003">
    <property type="protein sequence ID" value="NNV54701.1"/>
    <property type="molecule type" value="Genomic_DNA"/>
</dbReference>
<dbReference type="PANTHER" id="PTHR37834:SF2">
    <property type="entry name" value="ESTERASE, SGNH HYDROLASE-TYPE"/>
    <property type="match status" value="1"/>
</dbReference>
<keyword evidence="5" id="KW-1185">Reference proteome</keyword>
<evidence type="ECO:0000313" key="4">
    <source>
        <dbReference type="EMBL" id="NNV54701.1"/>
    </source>
</evidence>
<dbReference type="InterPro" id="IPR013830">
    <property type="entry name" value="SGNH_hydro"/>
</dbReference>
<dbReference type="PANTHER" id="PTHR37834">
    <property type="entry name" value="GDSL-LIKE LIPASE/ACYLHYDROLASE DOMAIN PROTEIN (AFU_ORTHOLOGUE AFUA_2G00620)"/>
    <property type="match status" value="1"/>
</dbReference>
<dbReference type="SUPFAM" id="SSF52266">
    <property type="entry name" value="SGNH hydrolase"/>
    <property type="match status" value="1"/>
</dbReference>
<comment type="caution">
    <text evidence="4">The sequence shown here is derived from an EMBL/GenBank/DDBJ whole genome shotgun (WGS) entry which is preliminary data.</text>
</comment>
<organism evidence="4 5">
    <name type="scientific">Limnovirga soli</name>
    <dbReference type="NCBI Taxonomy" id="2656915"/>
    <lineage>
        <taxon>Bacteria</taxon>
        <taxon>Pseudomonadati</taxon>
        <taxon>Bacteroidota</taxon>
        <taxon>Chitinophagia</taxon>
        <taxon>Chitinophagales</taxon>
        <taxon>Chitinophagaceae</taxon>
        <taxon>Limnovirga</taxon>
    </lineage>
</organism>
<dbReference type="GO" id="GO:0052689">
    <property type="term" value="F:carboxylic ester hydrolase activity"/>
    <property type="evidence" value="ECO:0007669"/>
    <property type="project" value="InterPro"/>
</dbReference>
<evidence type="ECO:0000259" key="3">
    <source>
        <dbReference type="Pfam" id="PF17996"/>
    </source>
</evidence>
<accession>A0A8J8FB45</accession>
<feature type="chain" id="PRO_5035218455" evidence="1">
    <location>
        <begin position="23"/>
        <end position="367"/>
    </location>
</feature>
<feature type="signal peptide" evidence="1">
    <location>
        <begin position="1"/>
        <end position="22"/>
    </location>
</feature>
<dbReference type="Pfam" id="PF13472">
    <property type="entry name" value="Lipase_GDSL_2"/>
    <property type="match status" value="1"/>
</dbReference>
<dbReference type="Proteomes" id="UP000598971">
    <property type="component" value="Unassembled WGS sequence"/>
</dbReference>
<dbReference type="CDD" id="cd01831">
    <property type="entry name" value="Endoglucanase_E_like"/>
    <property type="match status" value="1"/>
</dbReference>
<dbReference type="InterPro" id="IPR040794">
    <property type="entry name" value="CE2_N"/>
</dbReference>
<sequence length="367" mass="40336">MRIVFTLWIALLFCACSSSRMHVFTASNKQVSYMGRTLQDANGNVELISSAAIAGFEFKGDSCIIQLSNLAGEGDYNYAAIELDNQYKGRLKVSSKLPESFVIKADKNRDWHVLRIYKATEAQNGVVVVNRVEALQLKALPAENFHIEFIGNSITCGMGNDTREIPCGNGSKWYDQHNAYWSYAPQVARALHAGFMLSAISGAGIYRNWNSDGPTVPQQYENAYLNTTTKTWQFSNFTPGIVSIALGTNDLSAGDGKTARAAFDSAVFVNTYLHFIHTIYTHYPTTQIVLLTSPMVTGNNAIMLTGCLKAIQAKANALENNSDKPIRVFEFSPVTATGCSGHPTIAEHTQMAEQLIPFFTSLLQAKK</sequence>
<feature type="domain" description="SGNH hydrolase-type esterase" evidence="2">
    <location>
        <begin position="149"/>
        <end position="303"/>
    </location>
</feature>
<keyword evidence="1" id="KW-0732">Signal</keyword>
<feature type="domain" description="Carbohydrate esterase 2 N-terminal" evidence="3">
    <location>
        <begin position="33"/>
        <end position="135"/>
    </location>
</feature>
<dbReference type="Gene3D" id="2.60.120.260">
    <property type="entry name" value="Galactose-binding domain-like"/>
    <property type="match status" value="1"/>
</dbReference>
<dbReference type="Gene3D" id="3.40.50.1110">
    <property type="entry name" value="SGNH hydrolase"/>
    <property type="match status" value="1"/>
</dbReference>